<gene>
    <name evidence="3" type="ORF">PHYBOEH_005459</name>
</gene>
<dbReference type="OrthoDB" id="69196at2759"/>
<comment type="caution">
    <text evidence="3">The sequence shown here is derived from an EMBL/GenBank/DDBJ whole genome shotgun (WGS) entry which is preliminary data.</text>
</comment>
<feature type="compositionally biased region" description="Basic and acidic residues" evidence="2">
    <location>
        <begin position="125"/>
        <end position="139"/>
    </location>
</feature>
<dbReference type="EMBL" id="JAGDFL010000288">
    <property type="protein sequence ID" value="KAG7394234.1"/>
    <property type="molecule type" value="Genomic_DNA"/>
</dbReference>
<feature type="coiled-coil region" evidence="1">
    <location>
        <begin position="35"/>
        <end position="69"/>
    </location>
</feature>
<evidence type="ECO:0000256" key="1">
    <source>
        <dbReference type="SAM" id="Coils"/>
    </source>
</evidence>
<reference evidence="3" key="1">
    <citation type="submission" date="2021-02" db="EMBL/GenBank/DDBJ databases">
        <authorList>
            <person name="Palmer J.M."/>
        </authorList>
    </citation>
    <scope>NUCLEOTIDE SEQUENCE</scope>
    <source>
        <strain evidence="3">SCRP23</strain>
    </source>
</reference>
<keyword evidence="4" id="KW-1185">Reference proteome</keyword>
<evidence type="ECO:0000313" key="4">
    <source>
        <dbReference type="Proteomes" id="UP000693981"/>
    </source>
</evidence>
<sequence length="472" mass="53980">MPTEELKHEEMAVKMQRDARRALQLELAMVRSCLHNDAEAERVEIRQKIAELQEKREAFVEKDDALKTRIEEIDAIGGGGDNNPGLKILRDERRMHKTTRQAYKVEMKSLSTQLAELNKKLQSVSEKEKATDERAQRRTDRARKRLRDEVNRNLTDNVRLIVPVKVRPPIGQRVWLLRAHMQPGWRFVVTGGCRISGKYVRYSLFAPEPVSEENSDGVDNDELFRLELYDAATCLCSENIVVSKLEWLALTKSHHEQQLLVPELAPVDSDVVKRLAELHEMLNEARQAFHHAKDTSSGVTSKGKTAKAKTSSKTKREELRGKMATASSEINKLHREAPWAVLVKALCERITLTSMPTATAYELALDRCIFRSTTAILRVSNDENEEGDGEPSVVYCRVRVEISALALAVIFMVWDPLSATEWRLEYPESRELVREFVVETFTEQQMHLEAIVMSLLLHLNTDTGQLELRFEE</sequence>
<dbReference type="Proteomes" id="UP000693981">
    <property type="component" value="Unassembled WGS sequence"/>
</dbReference>
<protein>
    <submittedName>
        <fullName evidence="3">Uncharacterized protein</fullName>
    </submittedName>
</protein>
<feature type="region of interest" description="Disordered" evidence="2">
    <location>
        <begin position="121"/>
        <end position="144"/>
    </location>
</feature>
<proteinExistence type="predicted"/>
<organism evidence="3 4">
    <name type="scientific">Phytophthora boehmeriae</name>
    <dbReference type="NCBI Taxonomy" id="109152"/>
    <lineage>
        <taxon>Eukaryota</taxon>
        <taxon>Sar</taxon>
        <taxon>Stramenopiles</taxon>
        <taxon>Oomycota</taxon>
        <taxon>Peronosporomycetes</taxon>
        <taxon>Peronosporales</taxon>
        <taxon>Peronosporaceae</taxon>
        <taxon>Phytophthora</taxon>
    </lineage>
</organism>
<evidence type="ECO:0000256" key="2">
    <source>
        <dbReference type="SAM" id="MobiDB-lite"/>
    </source>
</evidence>
<accession>A0A8T1WP16</accession>
<name>A0A8T1WP16_9STRA</name>
<evidence type="ECO:0000313" key="3">
    <source>
        <dbReference type="EMBL" id="KAG7394234.1"/>
    </source>
</evidence>
<keyword evidence="1" id="KW-0175">Coiled coil</keyword>
<feature type="region of interest" description="Disordered" evidence="2">
    <location>
        <begin position="289"/>
        <end position="321"/>
    </location>
</feature>
<feature type="compositionally biased region" description="Basic residues" evidence="2">
    <location>
        <begin position="304"/>
        <end position="313"/>
    </location>
</feature>
<dbReference type="AlphaFoldDB" id="A0A8T1WP16"/>